<gene>
    <name evidence="3" type="ORF">LtaPh_1711800</name>
</gene>
<dbReference type="Gene3D" id="3.40.50.1820">
    <property type="entry name" value="alpha/beta hydrolase"/>
    <property type="match status" value="1"/>
</dbReference>
<comment type="caution">
    <text evidence="3">The sequence shown here is derived from an EMBL/GenBank/DDBJ whole genome shotgun (WGS) entry which is preliminary data.</text>
</comment>
<evidence type="ECO:0000256" key="1">
    <source>
        <dbReference type="SAM" id="MobiDB-lite"/>
    </source>
</evidence>
<accession>A0A640KDZ9</accession>
<evidence type="ECO:0000259" key="2">
    <source>
        <dbReference type="Pfam" id="PF00561"/>
    </source>
</evidence>
<dbReference type="AlphaFoldDB" id="A0A640KDZ9"/>
<dbReference type="Proteomes" id="UP000419144">
    <property type="component" value="Unassembled WGS sequence"/>
</dbReference>
<dbReference type="VEuPathDB" id="TriTrypDB:LtaPh_1711800"/>
<keyword evidence="4" id="KW-1185">Reference proteome</keyword>
<name>A0A640KDZ9_LEITA</name>
<evidence type="ECO:0000313" key="4">
    <source>
        <dbReference type="Proteomes" id="UP000419144"/>
    </source>
</evidence>
<dbReference type="InterPro" id="IPR000073">
    <property type="entry name" value="AB_hydrolase_1"/>
</dbReference>
<dbReference type="SUPFAM" id="SSF53474">
    <property type="entry name" value="alpha/beta-Hydrolases"/>
    <property type="match status" value="1"/>
</dbReference>
<feature type="domain" description="AB hydrolase-1" evidence="2">
    <location>
        <begin position="186"/>
        <end position="327"/>
    </location>
</feature>
<dbReference type="PANTHER" id="PTHR43433">
    <property type="entry name" value="HYDROLASE, ALPHA/BETA FOLD FAMILY PROTEIN"/>
    <property type="match status" value="1"/>
</dbReference>
<protein>
    <submittedName>
        <fullName evidence="3">Hydrolase-like protein</fullName>
    </submittedName>
</protein>
<dbReference type="GO" id="GO:0016787">
    <property type="term" value="F:hydrolase activity"/>
    <property type="evidence" value="ECO:0007669"/>
    <property type="project" value="UniProtKB-KW"/>
</dbReference>
<feature type="compositionally biased region" description="Polar residues" evidence="1">
    <location>
        <begin position="454"/>
        <end position="464"/>
    </location>
</feature>
<dbReference type="InterPro" id="IPR029058">
    <property type="entry name" value="AB_hydrolase_fold"/>
</dbReference>
<evidence type="ECO:0000313" key="3">
    <source>
        <dbReference type="EMBL" id="GET87662.1"/>
    </source>
</evidence>
<dbReference type="PANTHER" id="PTHR43433:SF5">
    <property type="entry name" value="AB HYDROLASE-1 DOMAIN-CONTAINING PROTEIN"/>
    <property type="match status" value="1"/>
</dbReference>
<sequence length="566" mass="61527">MLKIGRLDVCVCVRVCDSTAEANCAYLPIWASTSSFAERRSPFLSPAFMSLSPFLCSGSSSSSLHCCTATTKRLHSFFVILLLSCGCACVLRWASRLPPAHSSNSFRLSSRSAPLRCILYILIILHRAHSHRFMPSPSALPSWPPQKAGTVLRPRDQFADVGRCRSTGRAIRLCYNTFGVAEDPCVLLVMGLASPGLFWDDRLCTALAHSGPYHVIRFDNRDVGCSTHLDDCKGGDAALPMGPSSYLRYAYAAVHPGKRSIREVYTLNDMSADAFGLLDVLRIRLVHLVGSSVGGMIAQCMALAHPERVLSLTLMSTHSSSPHAQWPGIREIMGFISLMPKSTSAKYASCIARATSAEERQKLCAERDAERVTAYAASFTKFLAKMAGDKGKYPFDHASAQRQMTRIFKRSLYVNGGQRQFLALLNAPCRDDALRQRITSVAPTSHNEARGGDKNSSQRATSAPATGPFYVPTIIIQGDCDPLVPASNAHHLASVILGSRLYVVEGMGHTLIPALRDTYIRIIHDNVRAGEAARKLPGRKAQQTAAAAADVGFSANKQLVKAASRL</sequence>
<organism evidence="3 4">
    <name type="scientific">Leishmania tarentolae</name>
    <name type="common">Sauroleishmania tarentolae</name>
    <dbReference type="NCBI Taxonomy" id="5689"/>
    <lineage>
        <taxon>Eukaryota</taxon>
        <taxon>Discoba</taxon>
        <taxon>Euglenozoa</taxon>
        <taxon>Kinetoplastea</taxon>
        <taxon>Metakinetoplastina</taxon>
        <taxon>Trypanosomatida</taxon>
        <taxon>Trypanosomatidae</taxon>
        <taxon>Leishmaniinae</taxon>
        <taxon>Leishmania</taxon>
        <taxon>lizard Leishmania</taxon>
    </lineage>
</organism>
<dbReference type="EMBL" id="BLBS01000022">
    <property type="protein sequence ID" value="GET87662.1"/>
    <property type="molecule type" value="Genomic_DNA"/>
</dbReference>
<proteinExistence type="predicted"/>
<dbReference type="InterPro" id="IPR050471">
    <property type="entry name" value="AB_hydrolase"/>
</dbReference>
<dbReference type="OrthoDB" id="8119704at2759"/>
<dbReference type="Pfam" id="PF00561">
    <property type="entry name" value="Abhydrolase_1"/>
    <property type="match status" value="1"/>
</dbReference>
<feature type="region of interest" description="Disordered" evidence="1">
    <location>
        <begin position="440"/>
        <end position="464"/>
    </location>
</feature>
<reference evidence="3" key="1">
    <citation type="submission" date="2019-11" db="EMBL/GenBank/DDBJ databases">
        <title>Leishmania tarentolae CDS.</title>
        <authorList>
            <person name="Goto Y."/>
            <person name="Yamagishi J."/>
        </authorList>
    </citation>
    <scope>NUCLEOTIDE SEQUENCE [LARGE SCALE GENOMIC DNA]</scope>
    <source>
        <strain evidence="3">Parrot Tar II</strain>
    </source>
</reference>